<sequence length="337" mass="39074">MSMATRNDLSASDPWGGYDITDDYWRSRYYILADRGYTLRDHFCPDKQPTTRNSSRPWNDVPDGIDARIPGGKLVIVRRMSTDSQELSLLLKFSQPEMRSAPGNLCVPVYAVFEDPDDPSSTFVVTPHLFMVYQLQWRNLDDILNYISRVLEGLVFFHSHGISNVLPCCPDPDFPVRFDLSTIVYNGDWNAVNPLRSLARPNYTFFERNYYWMRDTVPFYLFHLHHCRIETSIRDQESSSPPAYSPPGKNPTSPLPAPSTRAAMTPGMKSDLRSVSQALILEQYTNVSDVFFGLDFLRQFRQDLESENPPDALTALRRFRELHYSRSWLKRRFWFLG</sequence>
<gene>
    <name evidence="2" type="ORF">EIP91_004573</name>
</gene>
<name>A0A4R0REP4_9APHY</name>
<reference evidence="2 3" key="1">
    <citation type="submission" date="2018-11" db="EMBL/GenBank/DDBJ databases">
        <title>Genome assembly of Steccherinum ochraceum LE-BIN_3174, the white-rot fungus of the Steccherinaceae family (The Residual Polyporoid clade, Polyporales, Basidiomycota).</title>
        <authorList>
            <person name="Fedorova T.V."/>
            <person name="Glazunova O.A."/>
            <person name="Landesman E.O."/>
            <person name="Moiseenko K.V."/>
            <person name="Psurtseva N.V."/>
            <person name="Savinova O.S."/>
            <person name="Shakhova N.V."/>
            <person name="Tyazhelova T.V."/>
            <person name="Vasina D.V."/>
        </authorList>
    </citation>
    <scope>NUCLEOTIDE SEQUENCE [LARGE SCALE GENOMIC DNA]</scope>
    <source>
        <strain evidence="2 3">LE-BIN_3174</strain>
    </source>
</reference>
<organism evidence="2 3">
    <name type="scientific">Steccherinum ochraceum</name>
    <dbReference type="NCBI Taxonomy" id="92696"/>
    <lineage>
        <taxon>Eukaryota</taxon>
        <taxon>Fungi</taxon>
        <taxon>Dikarya</taxon>
        <taxon>Basidiomycota</taxon>
        <taxon>Agaricomycotina</taxon>
        <taxon>Agaricomycetes</taxon>
        <taxon>Polyporales</taxon>
        <taxon>Steccherinaceae</taxon>
        <taxon>Steccherinum</taxon>
    </lineage>
</organism>
<evidence type="ECO:0000256" key="1">
    <source>
        <dbReference type="SAM" id="MobiDB-lite"/>
    </source>
</evidence>
<dbReference type="AlphaFoldDB" id="A0A4R0REP4"/>
<comment type="caution">
    <text evidence="2">The sequence shown here is derived from an EMBL/GenBank/DDBJ whole genome shotgun (WGS) entry which is preliminary data.</text>
</comment>
<protein>
    <recommendedName>
        <fullName evidence="4">Protein kinase domain-containing protein</fullName>
    </recommendedName>
</protein>
<dbReference type="EMBL" id="RWJN01000258">
    <property type="protein sequence ID" value="TCD64065.1"/>
    <property type="molecule type" value="Genomic_DNA"/>
</dbReference>
<feature type="compositionally biased region" description="Pro residues" evidence="1">
    <location>
        <begin position="243"/>
        <end position="257"/>
    </location>
</feature>
<keyword evidence="3" id="KW-1185">Reference proteome</keyword>
<dbReference type="Proteomes" id="UP000292702">
    <property type="component" value="Unassembled WGS sequence"/>
</dbReference>
<dbReference type="OrthoDB" id="5987198at2759"/>
<evidence type="ECO:0000313" key="3">
    <source>
        <dbReference type="Proteomes" id="UP000292702"/>
    </source>
</evidence>
<feature type="region of interest" description="Disordered" evidence="1">
    <location>
        <begin position="233"/>
        <end position="266"/>
    </location>
</feature>
<evidence type="ECO:0008006" key="4">
    <source>
        <dbReference type="Google" id="ProtNLM"/>
    </source>
</evidence>
<dbReference type="STRING" id="92696.A0A4R0REP4"/>
<evidence type="ECO:0000313" key="2">
    <source>
        <dbReference type="EMBL" id="TCD64065.1"/>
    </source>
</evidence>
<proteinExistence type="predicted"/>
<accession>A0A4R0REP4</accession>